<dbReference type="EMBL" id="QCYY01002057">
    <property type="protein sequence ID" value="ROT73175.1"/>
    <property type="molecule type" value="Genomic_DNA"/>
</dbReference>
<evidence type="ECO:0000256" key="6">
    <source>
        <dbReference type="ARBA" id="ARBA00022781"/>
    </source>
</evidence>
<dbReference type="PANTHER" id="PTHR21522">
    <property type="entry name" value="PROTON CHANNEL OTOP"/>
    <property type="match status" value="1"/>
</dbReference>
<organism evidence="12 13">
    <name type="scientific">Penaeus vannamei</name>
    <name type="common">Whiteleg shrimp</name>
    <name type="synonym">Litopenaeus vannamei</name>
    <dbReference type="NCBI Taxonomy" id="6689"/>
    <lineage>
        <taxon>Eukaryota</taxon>
        <taxon>Metazoa</taxon>
        <taxon>Ecdysozoa</taxon>
        <taxon>Arthropoda</taxon>
        <taxon>Crustacea</taxon>
        <taxon>Multicrustacea</taxon>
        <taxon>Malacostraca</taxon>
        <taxon>Eumalacostraca</taxon>
        <taxon>Eucarida</taxon>
        <taxon>Decapoda</taxon>
        <taxon>Dendrobranchiata</taxon>
        <taxon>Penaeoidea</taxon>
        <taxon>Penaeidae</taxon>
        <taxon>Penaeus</taxon>
    </lineage>
</organism>
<evidence type="ECO:0000256" key="11">
    <source>
        <dbReference type="SAM" id="Phobius"/>
    </source>
</evidence>
<feature type="transmembrane region" description="Helical" evidence="11">
    <location>
        <begin position="728"/>
        <end position="749"/>
    </location>
</feature>
<keyword evidence="13" id="KW-1185">Reference proteome</keyword>
<feature type="transmembrane region" description="Helical" evidence="11">
    <location>
        <begin position="262"/>
        <end position="282"/>
    </location>
</feature>
<dbReference type="OrthoDB" id="6429739at2759"/>
<reference evidence="12 13" key="2">
    <citation type="submission" date="2019-01" db="EMBL/GenBank/DDBJ databases">
        <title>The decoding of complex shrimp genome reveals the adaptation for benthos swimmer, frequently molting mechanism and breeding impact on genome.</title>
        <authorList>
            <person name="Sun Y."/>
            <person name="Gao Y."/>
            <person name="Yu Y."/>
        </authorList>
    </citation>
    <scope>NUCLEOTIDE SEQUENCE [LARGE SCALE GENOMIC DNA]</scope>
    <source>
        <tissue evidence="12">Muscle</tissue>
    </source>
</reference>
<feature type="transmembrane region" description="Helical" evidence="11">
    <location>
        <begin position="126"/>
        <end position="148"/>
    </location>
</feature>
<feature type="transmembrane region" description="Helical" evidence="11">
    <location>
        <begin position="554"/>
        <end position="574"/>
    </location>
</feature>
<keyword evidence="10" id="KW-0407">Ion channel</keyword>
<dbReference type="GO" id="GO:0005886">
    <property type="term" value="C:plasma membrane"/>
    <property type="evidence" value="ECO:0007669"/>
    <property type="project" value="UniProtKB-SubCell"/>
</dbReference>
<dbReference type="GO" id="GO:0015252">
    <property type="term" value="F:proton channel activity"/>
    <property type="evidence" value="ECO:0007669"/>
    <property type="project" value="InterPro"/>
</dbReference>
<feature type="transmembrane region" description="Helical" evidence="11">
    <location>
        <begin position="698"/>
        <end position="716"/>
    </location>
</feature>
<feature type="transmembrane region" description="Helical" evidence="11">
    <location>
        <begin position="656"/>
        <end position="677"/>
    </location>
</feature>
<reference evidence="12 13" key="1">
    <citation type="submission" date="2018-04" db="EMBL/GenBank/DDBJ databases">
        <authorList>
            <person name="Zhang X."/>
            <person name="Yuan J."/>
            <person name="Li F."/>
            <person name="Xiang J."/>
        </authorList>
    </citation>
    <scope>NUCLEOTIDE SEQUENCE [LARGE SCALE GENOMIC DNA]</scope>
    <source>
        <tissue evidence="12">Muscle</tissue>
    </source>
</reference>
<feature type="transmembrane region" description="Helical" evidence="11">
    <location>
        <begin position="350"/>
        <end position="371"/>
    </location>
</feature>
<protein>
    <recommendedName>
        <fullName evidence="14">Otopetrin-2</fullName>
    </recommendedName>
</protein>
<feature type="transmembrane region" description="Helical" evidence="11">
    <location>
        <begin position="193"/>
        <end position="210"/>
    </location>
</feature>
<dbReference type="Proteomes" id="UP000283509">
    <property type="component" value="Unassembled WGS sequence"/>
</dbReference>
<evidence type="ECO:0000313" key="13">
    <source>
        <dbReference type="Proteomes" id="UP000283509"/>
    </source>
</evidence>
<evidence type="ECO:0008006" key="14">
    <source>
        <dbReference type="Google" id="ProtNLM"/>
    </source>
</evidence>
<proteinExistence type="inferred from homology"/>
<evidence type="ECO:0000256" key="9">
    <source>
        <dbReference type="ARBA" id="ARBA00023136"/>
    </source>
</evidence>
<evidence type="ECO:0000256" key="10">
    <source>
        <dbReference type="ARBA" id="ARBA00023303"/>
    </source>
</evidence>
<sequence>MATTKYLSGDSLRGMSVSQLSKVLPHGYSLYLEYDSTGGSTSSLDLQSSRKAARCLSFPDMHDCQACELSQRTDEVFRRDGNTARATYLWVVMSGMYGKLVVLLMLAFCLTEVLDNQVLPLTFQGIFLMYLYVGSIVAIMCIYVTVIADNCPSITASKENLTKNGDPEAGSITSFGTLKRAHISRSKTSRTSFYLRVGALVVFGLGTLIFNGLEIAMHSTMKGECVEDIVFAHPILQALFTFLQMHFLFVNSEVIVEKFGQVARFGFMHLVATNVAIWIRMWSGSRPLTPLRSCTPTCPWPRCTPRRAGPGLYSCFQNNSLGRLWTDARLPVPVPGGVQVSGVWEGLEDLGYLVIFLFNLFGLGTLIFNGLEIAMHSTMKGECVEDIVFAHPILQALFTFLQMHFLFVNSEVIVEKFGQVARFGFMHLVATNVAIWIRMVVWSRPLTPLSHARHAPGEVPPHAEQVLRLYSCFQNNSLGRLWTDAQPYLFPFLVEYSLIAAAVTYIMWCNVGKEKMKKLGHLGKAAVEDSATLDKRGVRKGYWKVDCRSASKGLFLGLLCLVGGIVILIMFFVMKNEDDFQDTMFWISNATQMIILGLAVISTVIGFLQIPKLSVSTSKPLDLDRLLLSTTIIGVYLFAVFGMIVGGINYTDSQSLATFCVHALLLVQVSLQGMLVAEASRRTCTSRYQMLTKPGRQVITFLLFANITLWILDTFMTHTRISQHFQFSFYGTLAWGIISRISVPLLILYRFHSAVILVEIWKNTYRTKAD</sequence>
<evidence type="ECO:0000256" key="2">
    <source>
        <dbReference type="ARBA" id="ARBA00006513"/>
    </source>
</evidence>
<keyword evidence="4" id="KW-1003">Cell membrane</keyword>
<evidence type="ECO:0000256" key="4">
    <source>
        <dbReference type="ARBA" id="ARBA00022475"/>
    </source>
</evidence>
<keyword evidence="3" id="KW-0813">Transport</keyword>
<dbReference type="AlphaFoldDB" id="A0A423T9P8"/>
<evidence type="ECO:0000256" key="5">
    <source>
        <dbReference type="ARBA" id="ARBA00022692"/>
    </source>
</evidence>
<feature type="transmembrane region" description="Helical" evidence="11">
    <location>
        <begin position="230"/>
        <end position="250"/>
    </location>
</feature>
<comment type="similarity">
    <text evidence="2">Belongs to the otopetrin family.</text>
</comment>
<comment type="caution">
    <text evidence="12">The sequence shown here is derived from an EMBL/GenBank/DDBJ whole genome shotgun (WGS) entry which is preliminary data.</text>
</comment>
<dbReference type="Pfam" id="PF03189">
    <property type="entry name" value="Otopetrin"/>
    <property type="match status" value="3"/>
</dbReference>
<evidence type="ECO:0000256" key="7">
    <source>
        <dbReference type="ARBA" id="ARBA00022989"/>
    </source>
</evidence>
<feature type="transmembrane region" description="Helical" evidence="11">
    <location>
        <begin position="423"/>
        <end position="441"/>
    </location>
</feature>
<keyword evidence="7 11" id="KW-1133">Transmembrane helix</keyword>
<name>A0A423T9P8_PENVA</name>
<dbReference type="PANTHER" id="PTHR21522:SF32">
    <property type="entry name" value="OTOPETRIN-2"/>
    <property type="match status" value="1"/>
</dbReference>
<evidence type="ECO:0000313" key="12">
    <source>
        <dbReference type="EMBL" id="ROT73175.1"/>
    </source>
</evidence>
<dbReference type="InterPro" id="IPR004878">
    <property type="entry name" value="Otopetrin"/>
</dbReference>
<feature type="transmembrane region" description="Helical" evidence="11">
    <location>
        <begin position="88"/>
        <end position="114"/>
    </location>
</feature>
<keyword evidence="5 11" id="KW-0812">Transmembrane</keyword>
<evidence type="ECO:0000256" key="3">
    <source>
        <dbReference type="ARBA" id="ARBA00022448"/>
    </source>
</evidence>
<gene>
    <name evidence="12" type="ORF">C7M84_008403</name>
</gene>
<feature type="transmembrane region" description="Helical" evidence="11">
    <location>
        <begin position="594"/>
        <end position="614"/>
    </location>
</feature>
<feature type="transmembrane region" description="Helical" evidence="11">
    <location>
        <begin position="488"/>
        <end position="508"/>
    </location>
</feature>
<keyword evidence="9 11" id="KW-0472">Membrane</keyword>
<evidence type="ECO:0000256" key="8">
    <source>
        <dbReference type="ARBA" id="ARBA00023065"/>
    </source>
</evidence>
<evidence type="ECO:0000256" key="1">
    <source>
        <dbReference type="ARBA" id="ARBA00004651"/>
    </source>
</evidence>
<keyword evidence="8" id="KW-0406">Ion transport</keyword>
<comment type="subcellular location">
    <subcellularLocation>
        <location evidence="1">Cell membrane</location>
        <topology evidence="1">Multi-pass membrane protein</topology>
    </subcellularLocation>
</comment>
<feature type="transmembrane region" description="Helical" evidence="11">
    <location>
        <begin position="626"/>
        <end position="650"/>
    </location>
</feature>
<accession>A0A423T9P8</accession>
<keyword evidence="6" id="KW-0375">Hydrogen ion transport</keyword>